<dbReference type="Pfam" id="PF13545">
    <property type="entry name" value="HTH_Crp_2"/>
    <property type="match status" value="1"/>
</dbReference>
<accession>A0A2Z6B3N7</accession>
<dbReference type="PRINTS" id="PR00034">
    <property type="entry name" value="HTHCRP"/>
</dbReference>
<dbReference type="PROSITE" id="PS51063">
    <property type="entry name" value="HTH_CRP_2"/>
    <property type="match status" value="1"/>
</dbReference>
<protein>
    <submittedName>
        <fullName evidence="6">Transcriptional regulator, Crp/Fnr family</fullName>
    </submittedName>
</protein>
<dbReference type="EMBL" id="AP017378">
    <property type="protein sequence ID" value="BBD10101.1"/>
    <property type="molecule type" value="Genomic_DNA"/>
</dbReference>
<dbReference type="AlphaFoldDB" id="A0A2Z6B3N7"/>
<evidence type="ECO:0000256" key="2">
    <source>
        <dbReference type="ARBA" id="ARBA00023125"/>
    </source>
</evidence>
<evidence type="ECO:0000313" key="6">
    <source>
        <dbReference type="EMBL" id="BBD10101.1"/>
    </source>
</evidence>
<evidence type="ECO:0000256" key="3">
    <source>
        <dbReference type="ARBA" id="ARBA00023163"/>
    </source>
</evidence>
<dbReference type="SUPFAM" id="SSF46785">
    <property type="entry name" value="Winged helix' DNA-binding domain"/>
    <property type="match status" value="1"/>
</dbReference>
<dbReference type="SUPFAM" id="SSF51206">
    <property type="entry name" value="cAMP-binding domain-like"/>
    <property type="match status" value="1"/>
</dbReference>
<evidence type="ECO:0000259" key="4">
    <source>
        <dbReference type="PROSITE" id="PS50042"/>
    </source>
</evidence>
<dbReference type="OrthoDB" id="892842at2"/>
<feature type="domain" description="HTH crp-type" evidence="5">
    <location>
        <begin position="148"/>
        <end position="217"/>
    </location>
</feature>
<evidence type="ECO:0000256" key="1">
    <source>
        <dbReference type="ARBA" id="ARBA00023015"/>
    </source>
</evidence>
<dbReference type="GO" id="GO:0003700">
    <property type="term" value="F:DNA-binding transcription factor activity"/>
    <property type="evidence" value="ECO:0007669"/>
    <property type="project" value="TreeGrafter"/>
</dbReference>
<dbReference type="Proteomes" id="UP000269883">
    <property type="component" value="Chromosome"/>
</dbReference>
<keyword evidence="3" id="KW-0804">Transcription</keyword>
<dbReference type="InterPro" id="IPR036390">
    <property type="entry name" value="WH_DNA-bd_sf"/>
</dbReference>
<dbReference type="SMART" id="SM00419">
    <property type="entry name" value="HTH_CRP"/>
    <property type="match status" value="1"/>
</dbReference>
<dbReference type="InterPro" id="IPR036388">
    <property type="entry name" value="WH-like_DNA-bd_sf"/>
</dbReference>
<sequence length="229" mass="24839">MTTNITTFLGTLPLFTGLSADQLEAINNIGIVSHYPKGKTIFTEGSEATGFHVAVSGQVKIFKLSLDGREQIIHIYGPGEPFGEVPMFEGGRLPAHAEATMDSDVLFLPRNGLTRLIERDKTLALNMLAALSMKLRRFTIKLENLTLKETPQRVAAYLLDLSDRAGGSAEVTLDVTKGHLAGLLGTAQETLSRVLKKLKEAGLIEVSGKHITLLDTEGLQDVSDGERRV</sequence>
<name>A0A2Z6B3N7_9BACT</name>
<dbReference type="InterPro" id="IPR018490">
    <property type="entry name" value="cNMP-bd_dom_sf"/>
</dbReference>
<dbReference type="PROSITE" id="PS50042">
    <property type="entry name" value="CNMP_BINDING_3"/>
    <property type="match status" value="1"/>
</dbReference>
<dbReference type="RefSeq" id="WP_126381196.1">
    <property type="nucleotide sequence ID" value="NZ_AP017378.1"/>
</dbReference>
<dbReference type="InterPro" id="IPR012318">
    <property type="entry name" value="HTH_CRP"/>
</dbReference>
<dbReference type="KEGG" id="dfl:DFE_3375"/>
<dbReference type="PANTHER" id="PTHR24567:SF68">
    <property type="entry name" value="DNA-BINDING TRANSCRIPTIONAL DUAL REGULATOR CRP"/>
    <property type="match status" value="1"/>
</dbReference>
<dbReference type="Gene3D" id="2.60.120.10">
    <property type="entry name" value="Jelly Rolls"/>
    <property type="match status" value="1"/>
</dbReference>
<dbReference type="PANTHER" id="PTHR24567">
    <property type="entry name" value="CRP FAMILY TRANSCRIPTIONAL REGULATORY PROTEIN"/>
    <property type="match status" value="1"/>
</dbReference>
<dbReference type="GO" id="GO:0005829">
    <property type="term" value="C:cytosol"/>
    <property type="evidence" value="ECO:0007669"/>
    <property type="project" value="TreeGrafter"/>
</dbReference>
<keyword evidence="7" id="KW-1185">Reference proteome</keyword>
<proteinExistence type="predicted"/>
<reference evidence="6 7" key="1">
    <citation type="journal article" date="2018" name="Sci. Adv.">
        <title>Multi-heme cytochromes provide a pathway for survival in energy-limited environments.</title>
        <authorList>
            <person name="Deng X."/>
            <person name="Dohmae N."/>
            <person name="Nealson K.H."/>
            <person name="Hashimoto K."/>
            <person name="Okamoto A."/>
        </authorList>
    </citation>
    <scope>NUCLEOTIDE SEQUENCE [LARGE SCALE GENOMIC DNA]</scope>
    <source>
        <strain evidence="6 7">IS5</strain>
    </source>
</reference>
<dbReference type="CDD" id="cd00038">
    <property type="entry name" value="CAP_ED"/>
    <property type="match status" value="1"/>
</dbReference>
<gene>
    <name evidence="6" type="ORF">DFE_3375</name>
</gene>
<dbReference type="Gene3D" id="1.10.10.10">
    <property type="entry name" value="Winged helix-like DNA-binding domain superfamily/Winged helix DNA-binding domain"/>
    <property type="match status" value="1"/>
</dbReference>
<dbReference type="GO" id="GO:0003677">
    <property type="term" value="F:DNA binding"/>
    <property type="evidence" value="ECO:0007669"/>
    <property type="project" value="UniProtKB-KW"/>
</dbReference>
<organism evidence="6 7">
    <name type="scientific">Desulfovibrio ferrophilus</name>
    <dbReference type="NCBI Taxonomy" id="241368"/>
    <lineage>
        <taxon>Bacteria</taxon>
        <taxon>Pseudomonadati</taxon>
        <taxon>Thermodesulfobacteriota</taxon>
        <taxon>Desulfovibrionia</taxon>
        <taxon>Desulfovibrionales</taxon>
        <taxon>Desulfovibrionaceae</taxon>
        <taxon>Desulfovibrio</taxon>
    </lineage>
</organism>
<keyword evidence="1" id="KW-0805">Transcription regulation</keyword>
<dbReference type="InterPro" id="IPR050397">
    <property type="entry name" value="Env_Response_Regulators"/>
</dbReference>
<dbReference type="SMART" id="SM00100">
    <property type="entry name" value="cNMP"/>
    <property type="match status" value="1"/>
</dbReference>
<dbReference type="CDD" id="cd00092">
    <property type="entry name" value="HTH_CRP"/>
    <property type="match status" value="1"/>
</dbReference>
<dbReference type="InterPro" id="IPR014710">
    <property type="entry name" value="RmlC-like_jellyroll"/>
</dbReference>
<keyword evidence="2" id="KW-0238">DNA-binding</keyword>
<evidence type="ECO:0000259" key="5">
    <source>
        <dbReference type="PROSITE" id="PS51063"/>
    </source>
</evidence>
<dbReference type="Pfam" id="PF00027">
    <property type="entry name" value="cNMP_binding"/>
    <property type="match status" value="1"/>
</dbReference>
<dbReference type="InterPro" id="IPR000595">
    <property type="entry name" value="cNMP-bd_dom"/>
</dbReference>
<feature type="domain" description="Cyclic nucleotide-binding" evidence="4">
    <location>
        <begin position="14"/>
        <end position="117"/>
    </location>
</feature>
<evidence type="ECO:0000313" key="7">
    <source>
        <dbReference type="Proteomes" id="UP000269883"/>
    </source>
</evidence>